<dbReference type="AlphaFoldDB" id="A0A2N1PK34"/>
<proteinExistence type="predicted"/>
<dbReference type="Proteomes" id="UP000233256">
    <property type="component" value="Unassembled WGS sequence"/>
</dbReference>
<sequence length="277" mass="32029">MMNKNEFRKIYLETAEKLIPLITTEIQTGMAAHNPLWSRNANDFSEYIRKSWIRYWIALEGLISRERTPINVKVCDVGGFLGIFPLTLKKLGFKSVCMTETLEYYGDCMTPIFELLTSAEVEIIDFDPFSHKIPPMNDSGFTTCMAILEHYPHSPRQFMDQVTSITKSGGLIHIEVPNIAYFPKRMNFLMGRTPLVDIAAIHRAKVPFTGHHHEYTMAELTELLTLHDLKILRRECYTYSIENPDSLRFMLRHPLLHVSQKYFPDTREVLSALALKV</sequence>
<name>A0A2N1PK34_9BACT</name>
<dbReference type="InterPro" id="IPR029063">
    <property type="entry name" value="SAM-dependent_MTases_sf"/>
</dbReference>
<reference evidence="1 2" key="1">
    <citation type="journal article" date="2017" name="ISME J.">
        <title>Potential for microbial H2 and metal transformations associated with novel bacteria and archaea in deep terrestrial subsurface sediments.</title>
        <authorList>
            <person name="Hernsdorf A.W."/>
            <person name="Amano Y."/>
            <person name="Miyakawa K."/>
            <person name="Ise K."/>
            <person name="Suzuki Y."/>
            <person name="Anantharaman K."/>
            <person name="Probst A."/>
            <person name="Burstein D."/>
            <person name="Thomas B.C."/>
            <person name="Banfield J.F."/>
        </authorList>
    </citation>
    <scope>NUCLEOTIDE SEQUENCE [LARGE SCALE GENOMIC DNA]</scope>
    <source>
        <strain evidence="1">HGW-Wallbacteria-1</strain>
    </source>
</reference>
<gene>
    <name evidence="1" type="ORF">CVV64_17480</name>
</gene>
<dbReference type="Gene3D" id="3.40.50.150">
    <property type="entry name" value="Vaccinia Virus protein VP39"/>
    <property type="match status" value="1"/>
</dbReference>
<protein>
    <recommendedName>
        <fullName evidence="3">Methyltransferase type 11 domain-containing protein</fullName>
    </recommendedName>
</protein>
<accession>A0A2N1PK34</accession>
<evidence type="ECO:0008006" key="3">
    <source>
        <dbReference type="Google" id="ProtNLM"/>
    </source>
</evidence>
<organism evidence="1 2">
    <name type="scientific">Candidatus Wallbacteria bacterium HGW-Wallbacteria-1</name>
    <dbReference type="NCBI Taxonomy" id="2013854"/>
    <lineage>
        <taxon>Bacteria</taxon>
        <taxon>Candidatus Walliibacteriota</taxon>
    </lineage>
</organism>
<evidence type="ECO:0000313" key="1">
    <source>
        <dbReference type="EMBL" id="PKK88713.1"/>
    </source>
</evidence>
<comment type="caution">
    <text evidence="1">The sequence shown here is derived from an EMBL/GenBank/DDBJ whole genome shotgun (WGS) entry which is preliminary data.</text>
</comment>
<dbReference type="EMBL" id="PGXC01000036">
    <property type="protein sequence ID" value="PKK88713.1"/>
    <property type="molecule type" value="Genomic_DNA"/>
</dbReference>
<evidence type="ECO:0000313" key="2">
    <source>
        <dbReference type="Proteomes" id="UP000233256"/>
    </source>
</evidence>
<dbReference type="SUPFAM" id="SSF53335">
    <property type="entry name" value="S-adenosyl-L-methionine-dependent methyltransferases"/>
    <property type="match status" value="1"/>
</dbReference>